<dbReference type="Gene3D" id="3.40.1170.60">
    <property type="match status" value="1"/>
</dbReference>
<dbReference type="InterPro" id="IPR036961">
    <property type="entry name" value="Kinesin_motor_dom_sf"/>
</dbReference>
<organism evidence="23 24">
    <name type="scientific">Megalurothrips usitatus</name>
    <name type="common">bean blossom thrips</name>
    <dbReference type="NCBI Taxonomy" id="439358"/>
    <lineage>
        <taxon>Eukaryota</taxon>
        <taxon>Metazoa</taxon>
        <taxon>Ecdysozoa</taxon>
        <taxon>Arthropoda</taxon>
        <taxon>Hexapoda</taxon>
        <taxon>Insecta</taxon>
        <taxon>Pterygota</taxon>
        <taxon>Neoptera</taxon>
        <taxon>Paraneoptera</taxon>
        <taxon>Thysanoptera</taxon>
        <taxon>Terebrantia</taxon>
        <taxon>Thripoidea</taxon>
        <taxon>Thripidae</taxon>
        <taxon>Megalurothrips</taxon>
    </lineage>
</organism>
<dbReference type="GO" id="GO:0007018">
    <property type="term" value="P:microtubule-based movement"/>
    <property type="evidence" value="ECO:0007669"/>
    <property type="project" value="InterPro"/>
</dbReference>
<feature type="compositionally biased region" description="Basic and acidic residues" evidence="20">
    <location>
        <begin position="1681"/>
        <end position="1696"/>
    </location>
</feature>
<comment type="cofactor">
    <cofactor evidence="1">
        <name>[4Fe-4S] cluster</name>
        <dbReference type="ChEBI" id="CHEBI:49883"/>
    </cofactor>
</comment>
<sequence>MDDAIKVALRVRPLSSSELARGCQPCIDCIPNEPQVMVRNTDKCFTYNYVFDPDVSQGTVYDTAVRKLVMQLFKGYNVTILAYGQTGSGKTFSMGTCYNGEGEMGIIPRAVSDIFDKIKETKDKEFSVTASFMELYKEQLFDLLACSSKPRDQCVVDIREDSRGGIRIPGLLEMEVVNTEDAFKALMMGSTGRATGATAMNAQSSRSHAIFTITINMCKVGGGGDTVSKFHLVDLAGSERSKKTGATGERFKEGVTINKGLLALGNVISALGDGQQKGFVSYRDSKLTRLLQDSLGGNSMTLMVACISPADYNCEETLSTLRYADRARHIRNKPIVNQDPKTAEIQRLQKENTELRLQVLGNGGTIGTCPKEHLELEEENETLRLKNRKLTDALNNAINESTNLMERALLAELARDRMNIKLKELNAQCNLTIENFDQSREMSPSASMRGNLAGLKELQTKIVELQAEQKHGEDEIKKHELCELSSTNSSVQANDARAPADTTITLITPKFLAEIDQHEEKHTLHQAELNQELQQLTRTLAIKEQLAAALVSNSTEYSTMNPEYHENMKQLESQISSLQQEKDLLQQQLKSAKASNASGKIAEQRRKRLQELEAQMSDLKKKILEQSKIIKMKEKNEEKVVSLNSEIRSMKATKVRLIRQMKQESEQFREWKLAREKEMNKLRDQDRKRQNIMTRMENMHTKQQNVLKRKVEEAAAVNKRLKDALLLQKQCQEKRQQAHGKPERVQAWISQELEVSASTVAAVRVREKLVEDRALISKQLAAVEESLKTASRSEVEGLKKEASRLKEDLELRSAQISDINQKILDSDQENKAKTRWDTIQSMVDAKCALRYIFDNAVELKKDTVMKEYTIDELEETNKKLNAEMKISEEKFKLAEQKYKNDILQLEKDNVEKVAVLLHKLRQVENGCASIPEGESELKEQIRLLEDENKHLRAISDEFDRWKESLAHGRKESSEKSDESEEDVFKSPVVKPKKKVQKKTEFVDSPQMNVTFTDDEVGDDDENDPDWVRTPLFKRLQSIKRRTTFNSTSSQVPVKRTSDGKTTCSCKGNCQRCGCRKSSTSCTSNCKCDELKCSNRNKENSMEFDDSSETVSGDAKRPRSLSLSLLQMEAGSHTRVVVHIDMDCFYAQVEEIRNPSLAGHPLGIKQKNIVVTCNYEARAAGVRKCMLIEDAVRVCPGMTLVVGEDLAPYRHTSSQVTALLQQISPLVERLGLDENFVDITQLVNKRLDQQKTNTKPSAEPSAEMDSGESIEPYVYNDDFGSCSCGCRARLIEGFRIAKEIRERIRSELKLTCCGGIAHNKLLAKLVGSTHKPNQQTVIFPGPAVRALLSSLPNVRSLPGVGSRTADILQELGITSMAELQAHPLPALKGALGCDTALRLKNNSLGVDDTEVKPSGKPQSIGIEDGFRRVSLQSEVREKLSTLLTRLLKLVEEDGRAPTTLRVTVRKLDRLKGTTHRESRQCGISSLQPERLMTTVMMLFNRIVDINQPFHLTLLGLAFTKFRARGVGRGSVASFLVRDRDLSVQTLTSLEGEGSGASASTTRLPPSLTTNESESESEPELEPSPKKNRPDSWRGRDLMSPSKLRVSEMCLASRSPRSSIDESVLKELPPDIRMEVLEAYGSDTSESTDCSMDCASDSDRSPRIRSSPVRLMDARPVLKIEEKGLVQPSERHCEKGLDKSASASVAIGSDTADSTSLPKELPSDVDPVVFQQLPENVQADLLRSWRVEKWHPSKSKQNSILQYMVANSE</sequence>
<comment type="caution">
    <text evidence="23">The sequence shown here is derived from an EMBL/GenBank/DDBJ whole genome shotgun (WGS) entry which is preliminary data.</text>
</comment>
<dbReference type="Pfam" id="PF00225">
    <property type="entry name" value="Kinesin"/>
    <property type="match status" value="1"/>
</dbReference>
<comment type="cofactor">
    <cofactor evidence="17">
        <name>[2Fe-2S] cluster</name>
        <dbReference type="ChEBI" id="CHEBI:190135"/>
    </cofactor>
</comment>
<dbReference type="GO" id="GO:0051536">
    <property type="term" value="F:iron-sulfur cluster binding"/>
    <property type="evidence" value="ECO:0007669"/>
    <property type="project" value="UniProtKB-KW"/>
</dbReference>
<keyword evidence="6" id="KW-0493">Microtubule</keyword>
<dbReference type="FunFam" id="3.30.1490.100:FF:000003">
    <property type="entry name" value="Polymerase (DNA directed) iota"/>
    <property type="match status" value="1"/>
</dbReference>
<reference evidence="23" key="1">
    <citation type="submission" date="2022-12" db="EMBL/GenBank/DDBJ databases">
        <title>Chromosome-level genome assembly of the bean flower thrips Megalurothrips usitatus.</title>
        <authorList>
            <person name="Ma L."/>
            <person name="Liu Q."/>
            <person name="Li H."/>
            <person name="Cai W."/>
        </authorList>
    </citation>
    <scope>NUCLEOTIDE SEQUENCE</scope>
    <source>
        <strain evidence="23">Cailab_2022a</strain>
    </source>
</reference>
<dbReference type="InterPro" id="IPR001126">
    <property type="entry name" value="UmuC"/>
</dbReference>
<dbReference type="GO" id="GO:0071897">
    <property type="term" value="P:DNA biosynthetic process"/>
    <property type="evidence" value="ECO:0007669"/>
    <property type="project" value="UniProtKB-ARBA"/>
</dbReference>
<dbReference type="Gene3D" id="3.30.1490.100">
    <property type="entry name" value="DNA polymerase, Y-family, little finger domain"/>
    <property type="match status" value="1"/>
</dbReference>
<dbReference type="InterPro" id="IPR036775">
    <property type="entry name" value="DNA_pol_Y-fam_lit_finger_sf"/>
</dbReference>
<feature type="region of interest" description="Disordered" evidence="20">
    <location>
        <begin position="966"/>
        <end position="989"/>
    </location>
</feature>
<keyword evidence="14 18" id="KW-0505">Motor protein</keyword>
<dbReference type="GO" id="GO:0016740">
    <property type="term" value="F:transferase activity"/>
    <property type="evidence" value="ECO:0007669"/>
    <property type="project" value="UniProtKB-KW"/>
</dbReference>
<keyword evidence="12 19" id="KW-0175">Coiled coil</keyword>
<keyword evidence="11" id="KW-0411">Iron-sulfur</keyword>
<evidence type="ECO:0000259" key="22">
    <source>
        <dbReference type="PROSITE" id="PS50173"/>
    </source>
</evidence>
<feature type="domain" description="UmuC" evidence="22">
    <location>
        <begin position="1136"/>
        <end position="1360"/>
    </location>
</feature>
<dbReference type="GO" id="GO:0008017">
    <property type="term" value="F:microtubule binding"/>
    <property type="evidence" value="ECO:0007669"/>
    <property type="project" value="InterPro"/>
</dbReference>
<feature type="region of interest" description="Disordered" evidence="20">
    <location>
        <begin position="1247"/>
        <end position="1266"/>
    </location>
</feature>
<keyword evidence="13" id="KW-0238">DNA-binding</keyword>
<keyword evidence="16" id="KW-0539">Nucleus</keyword>
<evidence type="ECO:0000256" key="7">
    <source>
        <dbReference type="ARBA" id="ARBA00022723"/>
    </source>
</evidence>
<evidence type="ECO:0000256" key="3">
    <source>
        <dbReference type="ARBA" id="ARBA00004245"/>
    </source>
</evidence>
<gene>
    <name evidence="23" type="ORF">ONE63_001572</name>
</gene>
<dbReference type="GO" id="GO:0005634">
    <property type="term" value="C:nucleus"/>
    <property type="evidence" value="ECO:0007669"/>
    <property type="project" value="UniProtKB-SubCell"/>
</dbReference>
<dbReference type="Pfam" id="PF14377">
    <property type="entry name" value="UBM"/>
    <property type="match status" value="2"/>
</dbReference>
<comment type="similarity">
    <text evidence="18">Belongs to the TRAFAC class myosin-kinesin ATPase superfamily. Kinesin family.</text>
</comment>
<evidence type="ECO:0000256" key="10">
    <source>
        <dbReference type="ARBA" id="ARBA00023004"/>
    </source>
</evidence>
<dbReference type="SUPFAM" id="SSF56672">
    <property type="entry name" value="DNA/RNA polymerases"/>
    <property type="match status" value="1"/>
</dbReference>
<evidence type="ECO:0000256" key="11">
    <source>
        <dbReference type="ARBA" id="ARBA00023014"/>
    </source>
</evidence>
<dbReference type="FunFam" id="3.40.850.10:FF:000038">
    <property type="entry name" value="chromosome-associated kinesin KIF4A"/>
    <property type="match status" value="1"/>
</dbReference>
<evidence type="ECO:0000256" key="8">
    <source>
        <dbReference type="ARBA" id="ARBA00022741"/>
    </source>
</evidence>
<dbReference type="CDD" id="cd01372">
    <property type="entry name" value="KISc_KIF4"/>
    <property type="match status" value="1"/>
</dbReference>
<dbReference type="GO" id="GO:0005875">
    <property type="term" value="C:microtubule associated complex"/>
    <property type="evidence" value="ECO:0007669"/>
    <property type="project" value="TreeGrafter"/>
</dbReference>
<evidence type="ECO:0000256" key="6">
    <source>
        <dbReference type="ARBA" id="ARBA00022701"/>
    </source>
</evidence>
<keyword evidence="8 18" id="KW-0547">Nucleotide-binding</keyword>
<dbReference type="InterPro" id="IPR027640">
    <property type="entry name" value="Kinesin-like_fam"/>
</dbReference>
<protein>
    <recommendedName>
        <fullName evidence="25">Chromosome-associated kinesin KIF4</fullName>
    </recommendedName>
</protein>
<evidence type="ECO:0000256" key="5">
    <source>
        <dbReference type="ARBA" id="ARBA00022679"/>
    </source>
</evidence>
<dbReference type="InterPro" id="IPR025527">
    <property type="entry name" value="HUWE1/Rev1_UBM"/>
</dbReference>
<dbReference type="GO" id="GO:0005829">
    <property type="term" value="C:cytosol"/>
    <property type="evidence" value="ECO:0007669"/>
    <property type="project" value="UniProtKB-ARBA"/>
</dbReference>
<dbReference type="SMART" id="SM00129">
    <property type="entry name" value="KISc"/>
    <property type="match status" value="1"/>
</dbReference>
<dbReference type="Pfam" id="PF11799">
    <property type="entry name" value="IMS_C"/>
    <property type="match status" value="1"/>
</dbReference>
<dbReference type="InterPro" id="IPR027417">
    <property type="entry name" value="P-loop_NTPase"/>
</dbReference>
<evidence type="ECO:0000256" key="1">
    <source>
        <dbReference type="ARBA" id="ARBA00001966"/>
    </source>
</evidence>
<evidence type="ECO:0000256" key="12">
    <source>
        <dbReference type="ARBA" id="ARBA00023054"/>
    </source>
</evidence>
<dbReference type="InterPro" id="IPR043502">
    <property type="entry name" value="DNA/RNA_pol_sf"/>
</dbReference>
<dbReference type="PANTHER" id="PTHR47969">
    <property type="entry name" value="CHROMOSOME-ASSOCIATED KINESIN KIF4A-RELATED"/>
    <property type="match status" value="1"/>
</dbReference>
<dbReference type="InterPro" id="IPR019821">
    <property type="entry name" value="Kinesin_motor_CS"/>
</dbReference>
<dbReference type="PRINTS" id="PR00380">
    <property type="entry name" value="KINESINHEAVY"/>
</dbReference>
<dbReference type="EMBL" id="JAPTSV010000010">
    <property type="protein sequence ID" value="KAJ1523739.1"/>
    <property type="molecule type" value="Genomic_DNA"/>
</dbReference>
<evidence type="ECO:0000256" key="20">
    <source>
        <dbReference type="SAM" id="MobiDB-lite"/>
    </source>
</evidence>
<keyword evidence="10" id="KW-0408">Iron</keyword>
<dbReference type="GO" id="GO:0005524">
    <property type="term" value="F:ATP binding"/>
    <property type="evidence" value="ECO:0007669"/>
    <property type="project" value="UniProtKB-UniRule"/>
</dbReference>
<dbReference type="SUPFAM" id="SSF100879">
    <property type="entry name" value="Lesion bypass DNA polymerase (Y-family), little finger domain"/>
    <property type="match status" value="1"/>
</dbReference>
<dbReference type="PANTHER" id="PTHR47969:SF15">
    <property type="entry name" value="CHROMOSOME-ASSOCIATED KINESIN KIF4A-RELATED"/>
    <property type="match status" value="1"/>
</dbReference>
<evidence type="ECO:0008006" key="25">
    <source>
        <dbReference type="Google" id="ProtNLM"/>
    </source>
</evidence>
<dbReference type="PROSITE" id="PS50067">
    <property type="entry name" value="KINESIN_MOTOR_2"/>
    <property type="match status" value="1"/>
</dbReference>
<feature type="compositionally biased region" description="Basic and acidic residues" evidence="20">
    <location>
        <begin position="1581"/>
        <end position="1595"/>
    </location>
</feature>
<dbReference type="FunFam" id="3.40.1170.60:FF:000006">
    <property type="entry name" value="DNA polymerase iota"/>
    <property type="match status" value="1"/>
</dbReference>
<dbReference type="GO" id="GO:0005874">
    <property type="term" value="C:microtubule"/>
    <property type="evidence" value="ECO:0007669"/>
    <property type="project" value="UniProtKB-KW"/>
</dbReference>
<dbReference type="GO" id="GO:0003777">
    <property type="term" value="F:microtubule motor activity"/>
    <property type="evidence" value="ECO:0007669"/>
    <property type="project" value="InterPro"/>
</dbReference>
<dbReference type="GO" id="GO:0003684">
    <property type="term" value="F:damaged DNA binding"/>
    <property type="evidence" value="ECO:0007669"/>
    <property type="project" value="InterPro"/>
</dbReference>
<dbReference type="InterPro" id="IPR001752">
    <property type="entry name" value="Kinesin_motor_dom"/>
</dbReference>
<feature type="coiled-coil region" evidence="19">
    <location>
        <begin position="373"/>
        <end position="475"/>
    </location>
</feature>
<dbReference type="PROSITE" id="PS50173">
    <property type="entry name" value="UMUC"/>
    <property type="match status" value="1"/>
</dbReference>
<feature type="binding site" evidence="18">
    <location>
        <begin position="84"/>
        <end position="91"/>
    </location>
    <ligand>
        <name>ATP</name>
        <dbReference type="ChEBI" id="CHEBI:30616"/>
    </ligand>
</feature>
<evidence type="ECO:0000256" key="13">
    <source>
        <dbReference type="ARBA" id="ARBA00023125"/>
    </source>
</evidence>
<dbReference type="GO" id="GO:0007052">
    <property type="term" value="P:mitotic spindle organization"/>
    <property type="evidence" value="ECO:0007669"/>
    <property type="project" value="TreeGrafter"/>
</dbReference>
<dbReference type="SUPFAM" id="SSF52540">
    <property type="entry name" value="P-loop containing nucleoside triphosphate hydrolases"/>
    <property type="match status" value="1"/>
</dbReference>
<dbReference type="Pfam" id="PF00817">
    <property type="entry name" value="IMS"/>
    <property type="match status" value="1"/>
</dbReference>
<dbReference type="GO" id="GO:0046872">
    <property type="term" value="F:metal ion binding"/>
    <property type="evidence" value="ECO:0007669"/>
    <property type="project" value="UniProtKB-KW"/>
</dbReference>
<dbReference type="GO" id="GO:0051231">
    <property type="term" value="P:spindle elongation"/>
    <property type="evidence" value="ECO:0007669"/>
    <property type="project" value="TreeGrafter"/>
</dbReference>
<dbReference type="InterPro" id="IPR043128">
    <property type="entry name" value="Rev_trsase/Diguanyl_cyclase"/>
</dbReference>
<dbReference type="Gene3D" id="3.40.850.10">
    <property type="entry name" value="Kinesin motor domain"/>
    <property type="match status" value="1"/>
</dbReference>
<feature type="coiled-coil region" evidence="19">
    <location>
        <begin position="788"/>
        <end position="815"/>
    </location>
</feature>
<evidence type="ECO:0000256" key="15">
    <source>
        <dbReference type="ARBA" id="ARBA00023212"/>
    </source>
</evidence>
<evidence type="ECO:0000256" key="4">
    <source>
        <dbReference type="ARBA" id="ARBA00022490"/>
    </source>
</evidence>
<keyword evidence="5" id="KW-0808">Transferase</keyword>
<evidence type="ECO:0000256" key="2">
    <source>
        <dbReference type="ARBA" id="ARBA00004123"/>
    </source>
</evidence>
<feature type="coiled-coil region" evidence="19">
    <location>
        <begin position="515"/>
        <end position="667"/>
    </location>
</feature>
<comment type="subcellular location">
    <subcellularLocation>
        <location evidence="3">Cytoplasm</location>
        <location evidence="3">Cytoskeleton</location>
    </subcellularLocation>
    <subcellularLocation>
        <location evidence="2">Nucleus</location>
    </subcellularLocation>
</comment>
<feature type="domain" description="Kinesin motor" evidence="21">
    <location>
        <begin position="4"/>
        <end position="330"/>
    </location>
</feature>
<keyword evidence="15" id="KW-0206">Cytoskeleton</keyword>
<name>A0AAV7XGW8_9NEOP</name>
<accession>A0AAV7XGW8</accession>
<keyword evidence="9 18" id="KW-0067">ATP-binding</keyword>
<dbReference type="Pfam" id="PF25764">
    <property type="entry name" value="KIF21A_4th"/>
    <property type="match status" value="1"/>
</dbReference>
<dbReference type="Gene3D" id="1.10.150.20">
    <property type="entry name" value="5' to 3' exonuclease, C-terminal subdomain"/>
    <property type="match status" value="1"/>
</dbReference>
<dbReference type="Gene3D" id="3.30.70.270">
    <property type="match status" value="1"/>
</dbReference>
<dbReference type="GO" id="GO:0006281">
    <property type="term" value="P:DNA repair"/>
    <property type="evidence" value="ECO:0007669"/>
    <property type="project" value="InterPro"/>
</dbReference>
<evidence type="ECO:0000256" key="14">
    <source>
        <dbReference type="ARBA" id="ARBA00023175"/>
    </source>
</evidence>
<evidence type="ECO:0000256" key="16">
    <source>
        <dbReference type="ARBA" id="ARBA00023242"/>
    </source>
</evidence>
<dbReference type="InterPro" id="IPR017961">
    <property type="entry name" value="DNA_pol_Y-fam_little_finger"/>
</dbReference>
<keyword evidence="4" id="KW-0963">Cytoplasm</keyword>
<proteinExistence type="inferred from homology"/>
<evidence type="ECO:0000256" key="18">
    <source>
        <dbReference type="PROSITE-ProRule" id="PRU00283"/>
    </source>
</evidence>
<feature type="region of interest" description="Disordered" evidence="20">
    <location>
        <begin position="1681"/>
        <end position="1721"/>
    </location>
</feature>
<feature type="coiled-coil region" evidence="19">
    <location>
        <begin position="870"/>
        <end position="897"/>
    </location>
</feature>
<evidence type="ECO:0000256" key="19">
    <source>
        <dbReference type="SAM" id="Coils"/>
    </source>
</evidence>
<feature type="region of interest" description="Disordered" evidence="20">
    <location>
        <begin position="1546"/>
        <end position="1597"/>
    </location>
</feature>
<dbReference type="Proteomes" id="UP001075354">
    <property type="component" value="Chromosome 10"/>
</dbReference>
<evidence type="ECO:0000259" key="21">
    <source>
        <dbReference type="PROSITE" id="PS50067"/>
    </source>
</evidence>
<evidence type="ECO:0000313" key="24">
    <source>
        <dbReference type="Proteomes" id="UP001075354"/>
    </source>
</evidence>
<feature type="region of interest" description="Disordered" evidence="20">
    <location>
        <begin position="1640"/>
        <end position="1662"/>
    </location>
</feature>
<dbReference type="PROSITE" id="PS00411">
    <property type="entry name" value="KINESIN_MOTOR_1"/>
    <property type="match status" value="1"/>
</dbReference>
<evidence type="ECO:0000256" key="17">
    <source>
        <dbReference type="ARBA" id="ARBA00034078"/>
    </source>
</evidence>
<evidence type="ECO:0000256" key="9">
    <source>
        <dbReference type="ARBA" id="ARBA00022840"/>
    </source>
</evidence>
<keyword evidence="7" id="KW-0479">Metal-binding</keyword>
<feature type="compositionally biased region" description="Basic and acidic residues" evidence="20">
    <location>
        <begin position="966"/>
        <end position="976"/>
    </location>
</feature>
<evidence type="ECO:0000313" key="23">
    <source>
        <dbReference type="EMBL" id="KAJ1523739.1"/>
    </source>
</evidence>
<keyword evidence="24" id="KW-1185">Reference proteome</keyword>
<dbReference type="Gene3D" id="6.10.250.1630">
    <property type="match status" value="2"/>
</dbReference>
<feature type="compositionally biased region" description="Low complexity" evidence="20">
    <location>
        <begin position="1546"/>
        <end position="1570"/>
    </location>
</feature>